<dbReference type="Gene3D" id="3.50.50.60">
    <property type="entry name" value="FAD/NAD(P)-binding domain"/>
    <property type="match status" value="1"/>
</dbReference>
<keyword evidence="3" id="KW-1185">Reference proteome</keyword>
<proteinExistence type="inferred from homology"/>
<dbReference type="SUPFAM" id="SSF51905">
    <property type="entry name" value="FAD/NAD(P)-binding domain"/>
    <property type="match status" value="1"/>
</dbReference>
<dbReference type="Proteomes" id="UP001596957">
    <property type="component" value="Unassembled WGS sequence"/>
</dbReference>
<dbReference type="InterPro" id="IPR012132">
    <property type="entry name" value="GMC_OxRdtase"/>
</dbReference>
<evidence type="ECO:0000313" key="2">
    <source>
        <dbReference type="EMBL" id="MFD0288626.1"/>
    </source>
</evidence>
<dbReference type="Gene3D" id="3.30.560.10">
    <property type="entry name" value="Glucose Oxidase, domain 3"/>
    <property type="match status" value="1"/>
</dbReference>
<sequence length="131" mass="14038">MPVTRNHAPNPVSVAFVEACEQYGIPHNDDCNGEEILGVNLLHLNIRDCRRVSAWTAFVQPVLGSPPLTVDRDDGLAGRPRAIGEQKALADWRAREVADASVMPAVPSGNTHAPTVMIGERCADFLLAGTA</sequence>
<accession>A0ABW2VZM0</accession>
<protein>
    <submittedName>
        <fullName evidence="2">Uncharacterized protein</fullName>
    </submittedName>
</protein>
<gene>
    <name evidence="2" type="ORF">ACFQZP_44940</name>
</gene>
<organism evidence="2 3">
    <name type="scientific">Streptomyces lutosisoli</name>
    <dbReference type="NCBI Taxonomy" id="2665721"/>
    <lineage>
        <taxon>Bacteria</taxon>
        <taxon>Bacillati</taxon>
        <taxon>Actinomycetota</taxon>
        <taxon>Actinomycetes</taxon>
        <taxon>Kitasatosporales</taxon>
        <taxon>Streptomycetaceae</taxon>
        <taxon>Streptomyces</taxon>
    </lineage>
</organism>
<dbReference type="PANTHER" id="PTHR11552">
    <property type="entry name" value="GLUCOSE-METHANOL-CHOLINE GMC OXIDOREDUCTASE"/>
    <property type="match status" value="1"/>
</dbReference>
<name>A0ABW2VZM0_9ACTN</name>
<comment type="similarity">
    <text evidence="1">Belongs to the GMC oxidoreductase family.</text>
</comment>
<dbReference type="EMBL" id="JBHTEC010000008">
    <property type="protein sequence ID" value="MFD0288626.1"/>
    <property type="molecule type" value="Genomic_DNA"/>
</dbReference>
<dbReference type="PANTHER" id="PTHR11552:SF147">
    <property type="entry name" value="CHOLINE DEHYDROGENASE, MITOCHONDRIAL"/>
    <property type="match status" value="1"/>
</dbReference>
<dbReference type="InterPro" id="IPR036188">
    <property type="entry name" value="FAD/NAD-bd_sf"/>
</dbReference>
<reference evidence="3" key="1">
    <citation type="journal article" date="2019" name="Int. J. Syst. Evol. Microbiol.">
        <title>The Global Catalogue of Microorganisms (GCM) 10K type strain sequencing project: providing services to taxonomists for standard genome sequencing and annotation.</title>
        <authorList>
            <consortium name="The Broad Institute Genomics Platform"/>
            <consortium name="The Broad Institute Genome Sequencing Center for Infectious Disease"/>
            <person name="Wu L."/>
            <person name="Ma J."/>
        </authorList>
    </citation>
    <scope>NUCLEOTIDE SEQUENCE [LARGE SCALE GENOMIC DNA]</scope>
    <source>
        <strain evidence="3">CGMCC 4.7198</strain>
    </source>
</reference>
<evidence type="ECO:0000256" key="1">
    <source>
        <dbReference type="ARBA" id="ARBA00010790"/>
    </source>
</evidence>
<comment type="caution">
    <text evidence="2">The sequence shown here is derived from an EMBL/GenBank/DDBJ whole genome shotgun (WGS) entry which is preliminary data.</text>
</comment>
<dbReference type="RefSeq" id="WP_381253331.1">
    <property type="nucleotide sequence ID" value="NZ_JBHTBI010000009.1"/>
</dbReference>
<evidence type="ECO:0000313" key="3">
    <source>
        <dbReference type="Proteomes" id="UP001596957"/>
    </source>
</evidence>